<dbReference type="EMBL" id="WNDS01000002">
    <property type="protein sequence ID" value="KAF1015658.1"/>
    <property type="molecule type" value="Genomic_DNA"/>
</dbReference>
<feature type="signal peptide" evidence="2">
    <location>
        <begin position="1"/>
        <end position="19"/>
    </location>
</feature>
<evidence type="ECO:0000256" key="1">
    <source>
        <dbReference type="SAM" id="MobiDB-lite"/>
    </source>
</evidence>
<evidence type="ECO:0000313" key="4">
    <source>
        <dbReference type="EMBL" id="KAF1015658.1"/>
    </source>
</evidence>
<feature type="chain" id="PRO_5031276975" description="Putative auto-transporter adhesin head GIN domain-containing protein" evidence="2">
    <location>
        <begin position="20"/>
        <end position="294"/>
    </location>
</feature>
<gene>
    <name evidence="4" type="ORF">GAK31_01133</name>
</gene>
<keyword evidence="2" id="KW-0732">Signal</keyword>
<accession>A0A7V8JLV3</accession>
<dbReference type="Proteomes" id="UP000487117">
    <property type="component" value="Unassembled WGS sequence"/>
</dbReference>
<protein>
    <recommendedName>
        <fullName evidence="3">Putative auto-transporter adhesin head GIN domain-containing protein</fullName>
    </recommendedName>
</protein>
<feature type="region of interest" description="Disordered" evidence="1">
    <location>
        <begin position="273"/>
        <end position="294"/>
    </location>
</feature>
<reference evidence="5" key="1">
    <citation type="journal article" date="2020" name="MBio">
        <title>Horizontal gene transfer to a defensive symbiont with a reduced genome amongst a multipartite beetle microbiome.</title>
        <authorList>
            <person name="Waterworth S.C."/>
            <person name="Florez L.V."/>
            <person name="Rees E.R."/>
            <person name="Hertweck C."/>
            <person name="Kaltenpoth M."/>
            <person name="Kwan J.C."/>
        </authorList>
    </citation>
    <scope>NUCLEOTIDE SEQUENCE [LARGE SCALE GENOMIC DNA]</scope>
</reference>
<dbReference type="Gene3D" id="2.160.20.120">
    <property type="match status" value="1"/>
</dbReference>
<sequence>MRTLIACTALLLLPLSALAADAPNCKFSAPRSLSLDTAGISKVVVEVNQHTLKVAASGTGGKLDGRACASSEDVLKDLVLDQRRSGNTLLVSLRRDGKQGNWSVGSNYAWLDIRGSLPANLPLQLKVGSGDAEIENAQSLDLAVGSGDAHARRVRGALVATVGSGDIDIDGAGSLDLASVGSGDLKARGIGGNVRIGSVGSGDVEISNVRGNLRLETLGSGDVDFRDVSGNVDVGTVGSGEVKLGSIGGSVDVRSHSSGDIIVNGAGSLTVGHSGSGDVQHSGVRGAVNLPRRR</sequence>
<dbReference type="AlphaFoldDB" id="A0A7V8JLV3"/>
<comment type="caution">
    <text evidence="4">The sequence shown here is derived from an EMBL/GenBank/DDBJ whole genome shotgun (WGS) entry which is preliminary data.</text>
</comment>
<organism evidence="4 5">
    <name type="scientific">Stenotrophomonas maltophilia</name>
    <name type="common">Pseudomonas maltophilia</name>
    <name type="synonym">Xanthomonas maltophilia</name>
    <dbReference type="NCBI Taxonomy" id="40324"/>
    <lineage>
        <taxon>Bacteria</taxon>
        <taxon>Pseudomonadati</taxon>
        <taxon>Pseudomonadota</taxon>
        <taxon>Gammaproteobacteria</taxon>
        <taxon>Lysobacterales</taxon>
        <taxon>Lysobacteraceae</taxon>
        <taxon>Stenotrophomonas</taxon>
        <taxon>Stenotrophomonas maltophilia group</taxon>
    </lineage>
</organism>
<evidence type="ECO:0000259" key="3">
    <source>
        <dbReference type="Pfam" id="PF10988"/>
    </source>
</evidence>
<dbReference type="InterPro" id="IPR021255">
    <property type="entry name" value="DUF2807"/>
</dbReference>
<evidence type="ECO:0000313" key="5">
    <source>
        <dbReference type="Proteomes" id="UP000487117"/>
    </source>
</evidence>
<feature type="domain" description="Putative auto-transporter adhesin head GIN" evidence="3">
    <location>
        <begin position="146"/>
        <end position="243"/>
    </location>
</feature>
<name>A0A7V8JLV3_STEMA</name>
<proteinExistence type="predicted"/>
<dbReference type="Pfam" id="PF10988">
    <property type="entry name" value="DUF2807"/>
    <property type="match status" value="1"/>
</dbReference>
<evidence type="ECO:0000256" key="2">
    <source>
        <dbReference type="SAM" id="SignalP"/>
    </source>
</evidence>